<keyword evidence="5 9" id="KW-0371">Homeobox</keyword>
<dbReference type="InterPro" id="IPR020479">
    <property type="entry name" value="HD_metazoa"/>
</dbReference>
<evidence type="ECO:0000256" key="8">
    <source>
        <dbReference type="ARBA" id="ARBA00023242"/>
    </source>
</evidence>
<comment type="subcellular location">
    <subcellularLocation>
        <location evidence="1 9 10">Nucleus</location>
    </subcellularLocation>
</comment>
<dbReference type="PANTHER" id="PTHR24328:SF7">
    <property type="entry name" value="BUTTONLESS"/>
    <property type="match status" value="1"/>
</dbReference>
<dbReference type="InterPro" id="IPR017970">
    <property type="entry name" value="Homeobox_CS"/>
</dbReference>
<evidence type="ECO:0000256" key="5">
    <source>
        <dbReference type="ARBA" id="ARBA00023155"/>
    </source>
</evidence>
<feature type="DNA-binding region" description="Homeobox" evidence="9">
    <location>
        <begin position="103"/>
        <end position="162"/>
    </location>
</feature>
<evidence type="ECO:0000256" key="7">
    <source>
        <dbReference type="ARBA" id="ARBA00023163"/>
    </source>
</evidence>
<dbReference type="CDD" id="cd00086">
    <property type="entry name" value="homeodomain"/>
    <property type="match status" value="1"/>
</dbReference>
<evidence type="ECO:0000256" key="4">
    <source>
        <dbReference type="ARBA" id="ARBA00023125"/>
    </source>
</evidence>
<dbReference type="InterPro" id="IPR000047">
    <property type="entry name" value="HTH_motif"/>
</dbReference>
<dbReference type="Gene3D" id="1.10.10.60">
    <property type="entry name" value="Homeodomain-like"/>
    <property type="match status" value="1"/>
</dbReference>
<proteinExistence type="predicted"/>
<feature type="region of interest" description="Disordered" evidence="11">
    <location>
        <begin position="62"/>
        <end position="111"/>
    </location>
</feature>
<evidence type="ECO:0000313" key="14">
    <source>
        <dbReference type="Proteomes" id="UP001642483"/>
    </source>
</evidence>
<dbReference type="InterPro" id="IPR001356">
    <property type="entry name" value="HD"/>
</dbReference>
<keyword evidence="3" id="KW-0805">Transcription regulation</keyword>
<keyword evidence="7" id="KW-0804">Transcription</keyword>
<evidence type="ECO:0000256" key="10">
    <source>
        <dbReference type="RuleBase" id="RU000682"/>
    </source>
</evidence>
<dbReference type="PRINTS" id="PR00024">
    <property type="entry name" value="HOMEOBOX"/>
</dbReference>
<keyword evidence="8 9" id="KW-0539">Nucleus</keyword>
<dbReference type="PRINTS" id="PR00031">
    <property type="entry name" value="HTHREPRESSR"/>
</dbReference>
<evidence type="ECO:0000313" key="13">
    <source>
        <dbReference type="EMBL" id="CAK8675993.1"/>
    </source>
</evidence>
<keyword evidence="14" id="KW-1185">Reference proteome</keyword>
<feature type="domain" description="Homeobox" evidence="12">
    <location>
        <begin position="101"/>
        <end position="161"/>
    </location>
</feature>
<dbReference type="PROSITE" id="PS50071">
    <property type="entry name" value="HOMEOBOX_2"/>
    <property type="match status" value="1"/>
</dbReference>
<evidence type="ECO:0000256" key="3">
    <source>
        <dbReference type="ARBA" id="ARBA00023015"/>
    </source>
</evidence>
<comment type="caution">
    <text evidence="13">The sequence shown here is derived from an EMBL/GenBank/DDBJ whole genome shotgun (WGS) entry which is preliminary data.</text>
</comment>
<keyword evidence="6" id="KW-0010">Activator</keyword>
<keyword evidence="2" id="KW-0217">Developmental protein</keyword>
<evidence type="ECO:0000256" key="6">
    <source>
        <dbReference type="ARBA" id="ARBA00023159"/>
    </source>
</evidence>
<organism evidence="13 14">
    <name type="scientific">Clavelina lepadiformis</name>
    <name type="common">Light-bulb sea squirt</name>
    <name type="synonym">Ascidia lepadiformis</name>
    <dbReference type="NCBI Taxonomy" id="159417"/>
    <lineage>
        <taxon>Eukaryota</taxon>
        <taxon>Metazoa</taxon>
        <taxon>Chordata</taxon>
        <taxon>Tunicata</taxon>
        <taxon>Ascidiacea</taxon>
        <taxon>Aplousobranchia</taxon>
        <taxon>Clavelinidae</taxon>
        <taxon>Clavelina</taxon>
    </lineage>
</organism>
<dbReference type="PANTHER" id="PTHR24328">
    <property type="entry name" value="HOMEOBOX PROTEIN MOX"/>
    <property type="match status" value="1"/>
</dbReference>
<name>A0ABP0FD23_CLALP</name>
<dbReference type="SUPFAM" id="SSF46689">
    <property type="entry name" value="Homeodomain-like"/>
    <property type="match status" value="1"/>
</dbReference>
<dbReference type="Proteomes" id="UP001642483">
    <property type="component" value="Unassembled WGS sequence"/>
</dbReference>
<dbReference type="PROSITE" id="PS00027">
    <property type="entry name" value="HOMEOBOX_1"/>
    <property type="match status" value="1"/>
</dbReference>
<accession>A0ABP0FD23</accession>
<feature type="compositionally biased region" description="Polar residues" evidence="11">
    <location>
        <begin position="90"/>
        <end position="100"/>
    </location>
</feature>
<dbReference type="InterPro" id="IPR042634">
    <property type="entry name" value="MOX-1/MOX-2"/>
</dbReference>
<gene>
    <name evidence="13" type="ORF">CVLEPA_LOCUS5505</name>
</gene>
<evidence type="ECO:0000256" key="1">
    <source>
        <dbReference type="ARBA" id="ARBA00004123"/>
    </source>
</evidence>
<dbReference type="InterPro" id="IPR009057">
    <property type="entry name" value="Homeodomain-like_sf"/>
</dbReference>
<evidence type="ECO:0000256" key="2">
    <source>
        <dbReference type="ARBA" id="ARBA00022473"/>
    </source>
</evidence>
<reference evidence="13 14" key="1">
    <citation type="submission" date="2024-02" db="EMBL/GenBank/DDBJ databases">
        <authorList>
            <person name="Daric V."/>
            <person name="Darras S."/>
        </authorList>
    </citation>
    <scope>NUCLEOTIDE SEQUENCE [LARGE SCALE GENOMIC DNA]</scope>
</reference>
<protein>
    <recommendedName>
        <fullName evidence="12">Homeobox domain-containing protein</fullName>
    </recommendedName>
</protein>
<dbReference type="Pfam" id="PF00046">
    <property type="entry name" value="Homeodomain"/>
    <property type="match status" value="1"/>
</dbReference>
<evidence type="ECO:0000256" key="11">
    <source>
        <dbReference type="SAM" id="MobiDB-lite"/>
    </source>
</evidence>
<feature type="compositionally biased region" description="Low complexity" evidence="11">
    <location>
        <begin position="78"/>
        <end position="89"/>
    </location>
</feature>
<evidence type="ECO:0000256" key="9">
    <source>
        <dbReference type="PROSITE-ProRule" id="PRU00108"/>
    </source>
</evidence>
<sequence length="163" mass="18696">MNSVDYVLCEDDSVTYHQNYISNMACKTFQPVYYTSIESAPLPGNTAMSSSVSSDAYSSNIPEAAGYKKTPNSFHWQSSPSPSPESSSPMTLTTSQVGSQESRKKERTSFTQAQVRQLEANFTENHYLTRLRRYELALKLNLTERQVKVWFQNRRMKLKRERS</sequence>
<keyword evidence="4 9" id="KW-0238">DNA-binding</keyword>
<dbReference type="EMBL" id="CAWYQH010000024">
    <property type="protein sequence ID" value="CAK8675993.1"/>
    <property type="molecule type" value="Genomic_DNA"/>
</dbReference>
<dbReference type="SMART" id="SM00389">
    <property type="entry name" value="HOX"/>
    <property type="match status" value="1"/>
</dbReference>
<evidence type="ECO:0000259" key="12">
    <source>
        <dbReference type="PROSITE" id="PS50071"/>
    </source>
</evidence>